<evidence type="ECO:0000256" key="3">
    <source>
        <dbReference type="ARBA" id="ARBA00022643"/>
    </source>
</evidence>
<dbReference type="InterPro" id="IPR013785">
    <property type="entry name" value="Aldolase_TIM"/>
</dbReference>
<comment type="similarity">
    <text evidence="5">Belongs to the FMN-dependent alpha-hydroxy acid dehydrogenase family.</text>
</comment>
<dbReference type="EMBL" id="VEWL01000013">
    <property type="protein sequence ID" value="TNV11934.1"/>
    <property type="molecule type" value="Genomic_DNA"/>
</dbReference>
<sequence length="399" mass="42618">MGLIGVSHTRQAAQRRLPRIAFDFIDGGAGRENALRRAEAAFNDVELVPSVLRGHTEFDTSCRLFGTEQSLPFGIPPIGLADLVWPKTDIALAATAYRLGIPYVLSTAASTTIEDITKVNPDAWFQLYVGEDQSIVDNLIDRAESAGIKKLVVTVDIPAPGRRLRDLANGFTLPLRPSLGSIFSFATHPAWCLATLRAGSPKVANFANYASGSQSGTSLARLMARQTSGRLDWTILGDLRRRWKGTFIVKGVLNPSDARRIVDTGADALIVSSHGGRQFEAAPAPLAALPEIRAAVGRQIPVLMDGGIRSGTDIISALDRGADFVFIGRPFLYAVAAAGVAKGPDQMAELLRAELINTMGQLGLGSISELTDRSQHQATTSRQTKCSPPSSTQSRCGAT</sequence>
<keyword evidence="9" id="KW-1185">Reference proteome</keyword>
<comment type="cofactor">
    <cofactor evidence="1">
        <name>FMN</name>
        <dbReference type="ChEBI" id="CHEBI:58210"/>
    </cofactor>
</comment>
<keyword evidence="2" id="KW-0285">Flavoprotein</keyword>
<accession>A0ABY2Y2M9</accession>
<keyword evidence="4" id="KW-0560">Oxidoreductase</keyword>
<name>A0ABY2Y2M9_9HYPH</name>
<dbReference type="RefSeq" id="WP_140025926.1">
    <property type="nucleotide sequence ID" value="NZ_JBHUFG010000001.1"/>
</dbReference>
<dbReference type="Proteomes" id="UP000312784">
    <property type="component" value="Unassembled WGS sequence"/>
</dbReference>
<dbReference type="InterPro" id="IPR000262">
    <property type="entry name" value="FMN-dep_DH"/>
</dbReference>
<feature type="region of interest" description="Disordered" evidence="6">
    <location>
        <begin position="371"/>
        <end position="399"/>
    </location>
</feature>
<evidence type="ECO:0000256" key="2">
    <source>
        <dbReference type="ARBA" id="ARBA00022630"/>
    </source>
</evidence>
<protein>
    <submittedName>
        <fullName evidence="8">Alpha-hydroxy-acid oxidizing protein</fullName>
    </submittedName>
</protein>
<dbReference type="PANTHER" id="PTHR10578">
    <property type="entry name" value="S -2-HYDROXY-ACID OXIDASE-RELATED"/>
    <property type="match status" value="1"/>
</dbReference>
<evidence type="ECO:0000313" key="9">
    <source>
        <dbReference type="Proteomes" id="UP000312784"/>
    </source>
</evidence>
<dbReference type="PIRSF" id="PIRSF000138">
    <property type="entry name" value="Al-hdrx_acd_dh"/>
    <property type="match status" value="1"/>
</dbReference>
<dbReference type="CDD" id="cd02809">
    <property type="entry name" value="alpha_hydroxyacid_oxid_FMN"/>
    <property type="match status" value="1"/>
</dbReference>
<dbReference type="Gene3D" id="3.20.20.70">
    <property type="entry name" value="Aldolase class I"/>
    <property type="match status" value="1"/>
</dbReference>
<dbReference type="Pfam" id="PF01070">
    <property type="entry name" value="FMN_dh"/>
    <property type="match status" value="1"/>
</dbReference>
<comment type="caution">
    <text evidence="8">The sequence shown here is derived from an EMBL/GenBank/DDBJ whole genome shotgun (WGS) entry which is preliminary data.</text>
</comment>
<evidence type="ECO:0000256" key="1">
    <source>
        <dbReference type="ARBA" id="ARBA00001917"/>
    </source>
</evidence>
<feature type="compositionally biased region" description="Polar residues" evidence="6">
    <location>
        <begin position="376"/>
        <end position="399"/>
    </location>
</feature>
<evidence type="ECO:0000256" key="6">
    <source>
        <dbReference type="SAM" id="MobiDB-lite"/>
    </source>
</evidence>
<dbReference type="InterPro" id="IPR037396">
    <property type="entry name" value="FMN_HAD"/>
</dbReference>
<feature type="domain" description="FMN hydroxy acid dehydrogenase" evidence="7">
    <location>
        <begin position="1"/>
        <end position="380"/>
    </location>
</feature>
<dbReference type="SUPFAM" id="SSF51395">
    <property type="entry name" value="FMN-linked oxidoreductases"/>
    <property type="match status" value="1"/>
</dbReference>
<keyword evidence="3" id="KW-0288">FMN</keyword>
<proteinExistence type="inferred from homology"/>
<dbReference type="PROSITE" id="PS51349">
    <property type="entry name" value="FMN_HYDROXY_ACID_DH_2"/>
    <property type="match status" value="1"/>
</dbReference>
<evidence type="ECO:0000256" key="4">
    <source>
        <dbReference type="ARBA" id="ARBA00023002"/>
    </source>
</evidence>
<dbReference type="PANTHER" id="PTHR10578:SF107">
    <property type="entry name" value="2-HYDROXYACID OXIDASE 1"/>
    <property type="match status" value="1"/>
</dbReference>
<evidence type="ECO:0000256" key="5">
    <source>
        <dbReference type="ARBA" id="ARBA00024042"/>
    </source>
</evidence>
<dbReference type="InterPro" id="IPR012133">
    <property type="entry name" value="Alpha-hydoxy_acid_DH_FMN"/>
</dbReference>
<reference evidence="8 9" key="1">
    <citation type="submission" date="2019-06" db="EMBL/GenBank/DDBJ databases">
        <title>Ochrobactrum cricket sp.nov., isolated from the insect Teleogryllus occipitalis living in deserted cropland.</title>
        <authorList>
            <person name="Hu M."/>
        </authorList>
    </citation>
    <scope>NUCLEOTIDE SEQUENCE [LARGE SCALE GENOMIC DNA]</scope>
    <source>
        <strain evidence="8 9">LCB8</strain>
    </source>
</reference>
<evidence type="ECO:0000313" key="8">
    <source>
        <dbReference type="EMBL" id="TNV11934.1"/>
    </source>
</evidence>
<organism evidence="8 9">
    <name type="scientific">Ochrobactrum teleogrylli</name>
    <dbReference type="NCBI Taxonomy" id="2479765"/>
    <lineage>
        <taxon>Bacteria</taxon>
        <taxon>Pseudomonadati</taxon>
        <taxon>Pseudomonadota</taxon>
        <taxon>Alphaproteobacteria</taxon>
        <taxon>Hyphomicrobiales</taxon>
        <taxon>Brucellaceae</taxon>
        <taxon>Brucella/Ochrobactrum group</taxon>
        <taxon>Ochrobactrum</taxon>
    </lineage>
</organism>
<gene>
    <name evidence="8" type="ORF">FIC94_18250</name>
</gene>
<evidence type="ECO:0000259" key="7">
    <source>
        <dbReference type="PROSITE" id="PS51349"/>
    </source>
</evidence>